<dbReference type="PROSITE" id="PS50125">
    <property type="entry name" value="GUANYLATE_CYCLASE_2"/>
    <property type="match status" value="1"/>
</dbReference>
<evidence type="ECO:0000259" key="1">
    <source>
        <dbReference type="PROSITE" id="PS50125"/>
    </source>
</evidence>
<dbReference type="SMART" id="SM00044">
    <property type="entry name" value="CYCc"/>
    <property type="match status" value="1"/>
</dbReference>
<reference evidence="2" key="1">
    <citation type="submission" date="2021-01" db="EMBL/GenBank/DDBJ databases">
        <authorList>
            <person name="Corre E."/>
            <person name="Pelletier E."/>
            <person name="Niang G."/>
            <person name="Scheremetjew M."/>
            <person name="Finn R."/>
            <person name="Kale V."/>
            <person name="Holt S."/>
            <person name="Cochrane G."/>
            <person name="Meng A."/>
            <person name="Brown T."/>
            <person name="Cohen L."/>
        </authorList>
    </citation>
    <scope>NUCLEOTIDE SEQUENCE</scope>
    <source>
        <strain evidence="2">CCMP1594</strain>
    </source>
</reference>
<dbReference type="PANTHER" id="PTHR43081">
    <property type="entry name" value="ADENYLATE CYCLASE, TERMINAL-DIFFERENTIATION SPECIFIC-RELATED"/>
    <property type="match status" value="1"/>
</dbReference>
<dbReference type="SUPFAM" id="SSF55073">
    <property type="entry name" value="Nucleotide cyclase"/>
    <property type="match status" value="1"/>
</dbReference>
<sequence length="327" mass="36000">MLLTTITILGAVALLSFLFGTVTALYSAWAVTQPFNQLNLVKEQLTQEKLKRISQSKAVSCFVPYGSLDLLGCDSITSLEMGTSCLRPLTVLFVCLRSFEEVSSYLSPQESVVYLNAWLAGVVPEVTSHGGIIDKLLGDTVLVFFEKPHQAMEAALGMFKHVQLHNNTDDAEPMRLHIGMNTGDVVLGTIGTESRMETTTVGDAVNVASRMASLSHMYQTPFLCSHSTRTHLKKKSGVRFRALGPARVKGRPHPVNVCEVLDVQSEEQQTLKSASDDIFQEAATAFADEEFGEAQRLLKLVLRHNPDDGPALFMKQWVEKGPIKFVK</sequence>
<organism evidence="2">
    <name type="scientific">Eutreptiella gymnastica</name>
    <dbReference type="NCBI Taxonomy" id="73025"/>
    <lineage>
        <taxon>Eukaryota</taxon>
        <taxon>Discoba</taxon>
        <taxon>Euglenozoa</taxon>
        <taxon>Euglenida</taxon>
        <taxon>Spirocuta</taxon>
        <taxon>Euglenophyceae</taxon>
        <taxon>Eutreptiales</taxon>
        <taxon>Eutreptiaceae</taxon>
        <taxon>Eutreptiella</taxon>
    </lineage>
</organism>
<dbReference type="InterPro" id="IPR001054">
    <property type="entry name" value="A/G_cyclase"/>
</dbReference>
<evidence type="ECO:0000313" key="2">
    <source>
        <dbReference type="EMBL" id="CAE0812104.1"/>
    </source>
</evidence>
<dbReference type="AlphaFoldDB" id="A0A7S4D0Q9"/>
<dbReference type="PANTHER" id="PTHR43081:SF1">
    <property type="entry name" value="ADENYLATE CYCLASE, TERMINAL-DIFFERENTIATION SPECIFIC"/>
    <property type="match status" value="1"/>
</dbReference>
<feature type="domain" description="Guanylate cyclase" evidence="1">
    <location>
        <begin position="90"/>
        <end position="212"/>
    </location>
</feature>
<dbReference type="Pfam" id="PF00211">
    <property type="entry name" value="Guanylate_cyc"/>
    <property type="match status" value="1"/>
</dbReference>
<protein>
    <recommendedName>
        <fullName evidence="1">Guanylate cyclase domain-containing protein</fullName>
    </recommendedName>
</protein>
<accession>A0A7S4D0Q9</accession>
<dbReference type="EMBL" id="HBJA01065951">
    <property type="protein sequence ID" value="CAE0812104.1"/>
    <property type="molecule type" value="Transcribed_RNA"/>
</dbReference>
<dbReference type="InterPro" id="IPR029787">
    <property type="entry name" value="Nucleotide_cyclase"/>
</dbReference>
<name>A0A7S4D0Q9_9EUGL</name>
<dbReference type="CDD" id="cd07302">
    <property type="entry name" value="CHD"/>
    <property type="match status" value="1"/>
</dbReference>
<dbReference type="GO" id="GO:0035556">
    <property type="term" value="P:intracellular signal transduction"/>
    <property type="evidence" value="ECO:0007669"/>
    <property type="project" value="InterPro"/>
</dbReference>
<proteinExistence type="predicted"/>
<dbReference type="InterPro" id="IPR050697">
    <property type="entry name" value="Adenylyl/Guanylyl_Cyclase_3/4"/>
</dbReference>
<dbReference type="Gene3D" id="3.30.70.1230">
    <property type="entry name" value="Nucleotide cyclase"/>
    <property type="match status" value="1"/>
</dbReference>
<gene>
    <name evidence="2" type="ORF">EGYM00163_LOCUS23254</name>
</gene>
<dbReference type="GO" id="GO:0006171">
    <property type="term" value="P:cAMP biosynthetic process"/>
    <property type="evidence" value="ECO:0007669"/>
    <property type="project" value="TreeGrafter"/>
</dbReference>